<keyword evidence="2" id="KW-1185">Reference proteome</keyword>
<evidence type="ECO:0000313" key="2">
    <source>
        <dbReference type="Proteomes" id="UP001054945"/>
    </source>
</evidence>
<comment type="caution">
    <text evidence="1">The sequence shown here is derived from an EMBL/GenBank/DDBJ whole genome shotgun (WGS) entry which is preliminary data.</text>
</comment>
<reference evidence="1 2" key="1">
    <citation type="submission" date="2021-06" db="EMBL/GenBank/DDBJ databases">
        <title>Caerostris extrusa draft genome.</title>
        <authorList>
            <person name="Kono N."/>
            <person name="Arakawa K."/>
        </authorList>
    </citation>
    <scope>NUCLEOTIDE SEQUENCE [LARGE SCALE GENOMIC DNA]</scope>
</reference>
<sequence length="91" mass="10409">MHKNKQLRMLAINNQVVTEGDEHGFCHTTWDELIAKGKTVFSILKKENRFLKELIVNTIGSKANDFDLNNSFTCKSKEFFAQRLSAIAYGN</sequence>
<proteinExistence type="predicted"/>
<dbReference type="Proteomes" id="UP001054945">
    <property type="component" value="Unassembled WGS sequence"/>
</dbReference>
<evidence type="ECO:0000313" key="1">
    <source>
        <dbReference type="EMBL" id="GIZ01188.1"/>
    </source>
</evidence>
<dbReference type="AlphaFoldDB" id="A0AAV4Y214"/>
<accession>A0AAV4Y214</accession>
<gene>
    <name evidence="1" type="ORF">CEXT_87731</name>
</gene>
<dbReference type="EMBL" id="BPLR01018635">
    <property type="protein sequence ID" value="GIZ01188.1"/>
    <property type="molecule type" value="Genomic_DNA"/>
</dbReference>
<protein>
    <submittedName>
        <fullName evidence="1">Uncharacterized protein</fullName>
    </submittedName>
</protein>
<organism evidence="1 2">
    <name type="scientific">Caerostris extrusa</name>
    <name type="common">Bark spider</name>
    <name type="synonym">Caerostris bankana</name>
    <dbReference type="NCBI Taxonomy" id="172846"/>
    <lineage>
        <taxon>Eukaryota</taxon>
        <taxon>Metazoa</taxon>
        <taxon>Ecdysozoa</taxon>
        <taxon>Arthropoda</taxon>
        <taxon>Chelicerata</taxon>
        <taxon>Arachnida</taxon>
        <taxon>Araneae</taxon>
        <taxon>Araneomorphae</taxon>
        <taxon>Entelegynae</taxon>
        <taxon>Araneoidea</taxon>
        <taxon>Araneidae</taxon>
        <taxon>Caerostris</taxon>
    </lineage>
</organism>
<name>A0AAV4Y214_CAEEX</name>